<protein>
    <submittedName>
        <fullName evidence="1">Uncharacterized protein</fullName>
    </submittedName>
</protein>
<accession>A0ACB6Z0U4</accession>
<dbReference type="Proteomes" id="UP000886501">
    <property type="component" value="Unassembled WGS sequence"/>
</dbReference>
<proteinExistence type="predicted"/>
<reference evidence="1" key="2">
    <citation type="journal article" date="2020" name="Nat. Commun.">
        <title>Large-scale genome sequencing of mycorrhizal fungi provides insights into the early evolution of symbiotic traits.</title>
        <authorList>
            <person name="Miyauchi S."/>
            <person name="Kiss E."/>
            <person name="Kuo A."/>
            <person name="Drula E."/>
            <person name="Kohler A."/>
            <person name="Sanchez-Garcia M."/>
            <person name="Morin E."/>
            <person name="Andreopoulos B."/>
            <person name="Barry K.W."/>
            <person name="Bonito G."/>
            <person name="Buee M."/>
            <person name="Carver A."/>
            <person name="Chen C."/>
            <person name="Cichocki N."/>
            <person name="Clum A."/>
            <person name="Culley D."/>
            <person name="Crous P.W."/>
            <person name="Fauchery L."/>
            <person name="Girlanda M."/>
            <person name="Hayes R.D."/>
            <person name="Keri Z."/>
            <person name="LaButti K."/>
            <person name="Lipzen A."/>
            <person name="Lombard V."/>
            <person name="Magnuson J."/>
            <person name="Maillard F."/>
            <person name="Murat C."/>
            <person name="Nolan M."/>
            <person name="Ohm R.A."/>
            <person name="Pangilinan J."/>
            <person name="Pereira M.F."/>
            <person name="Perotto S."/>
            <person name="Peter M."/>
            <person name="Pfister S."/>
            <person name="Riley R."/>
            <person name="Sitrit Y."/>
            <person name="Stielow J.B."/>
            <person name="Szollosi G."/>
            <person name="Zifcakova L."/>
            <person name="Stursova M."/>
            <person name="Spatafora J.W."/>
            <person name="Tedersoo L."/>
            <person name="Vaario L.M."/>
            <person name="Yamada A."/>
            <person name="Yan M."/>
            <person name="Wang P."/>
            <person name="Xu J."/>
            <person name="Bruns T."/>
            <person name="Baldrian P."/>
            <person name="Vilgalys R."/>
            <person name="Dunand C."/>
            <person name="Henrissat B."/>
            <person name="Grigoriev I.V."/>
            <person name="Hibbett D."/>
            <person name="Nagy L.G."/>
            <person name="Martin F.M."/>
        </authorList>
    </citation>
    <scope>NUCLEOTIDE SEQUENCE</scope>
    <source>
        <strain evidence="1">P2</strain>
    </source>
</reference>
<gene>
    <name evidence="1" type="ORF">BDM02DRAFT_3192257</name>
</gene>
<evidence type="ECO:0000313" key="2">
    <source>
        <dbReference type="Proteomes" id="UP000886501"/>
    </source>
</evidence>
<keyword evidence="2" id="KW-1185">Reference proteome</keyword>
<sequence length="240" mass="26528">MRNTQPPPVIYLPSSGGCAGSRITPELITCRRFPFRRYSIQEDGSMVVRVKHPNRDARPRPYAKPAVRFSTPPPRRASPPLDSEFASTNPASTSDPNPIAELLKSLIPALVEDPTSFEESIPSICVAHDIDRSVISSVMQETKRRSSIRPLERARTLDRSTPSIVIPSSSTSIAVSPIKQERPFPSGSPGVTAWYSSHSLTTIRGPPLDLDPNIGDLYVHNNRAEASHEVWLYEGSEYEN</sequence>
<dbReference type="EMBL" id="MU118291">
    <property type="protein sequence ID" value="KAF9643068.1"/>
    <property type="molecule type" value="Genomic_DNA"/>
</dbReference>
<comment type="caution">
    <text evidence="1">The sequence shown here is derived from an EMBL/GenBank/DDBJ whole genome shotgun (WGS) entry which is preliminary data.</text>
</comment>
<evidence type="ECO:0000313" key="1">
    <source>
        <dbReference type="EMBL" id="KAF9643068.1"/>
    </source>
</evidence>
<name>A0ACB6Z0U4_THEGA</name>
<organism evidence="1 2">
    <name type="scientific">Thelephora ganbajun</name>
    <name type="common">Ganba fungus</name>
    <dbReference type="NCBI Taxonomy" id="370292"/>
    <lineage>
        <taxon>Eukaryota</taxon>
        <taxon>Fungi</taxon>
        <taxon>Dikarya</taxon>
        <taxon>Basidiomycota</taxon>
        <taxon>Agaricomycotina</taxon>
        <taxon>Agaricomycetes</taxon>
        <taxon>Thelephorales</taxon>
        <taxon>Thelephoraceae</taxon>
        <taxon>Thelephora</taxon>
    </lineage>
</organism>
<reference evidence="1" key="1">
    <citation type="submission" date="2019-10" db="EMBL/GenBank/DDBJ databases">
        <authorList>
            <consortium name="DOE Joint Genome Institute"/>
            <person name="Kuo A."/>
            <person name="Miyauchi S."/>
            <person name="Kiss E."/>
            <person name="Drula E."/>
            <person name="Kohler A."/>
            <person name="Sanchez-Garcia M."/>
            <person name="Andreopoulos B."/>
            <person name="Barry K.W."/>
            <person name="Bonito G."/>
            <person name="Buee M."/>
            <person name="Carver A."/>
            <person name="Chen C."/>
            <person name="Cichocki N."/>
            <person name="Clum A."/>
            <person name="Culley D."/>
            <person name="Crous P.W."/>
            <person name="Fauchery L."/>
            <person name="Girlanda M."/>
            <person name="Hayes R."/>
            <person name="Keri Z."/>
            <person name="Labutti K."/>
            <person name="Lipzen A."/>
            <person name="Lombard V."/>
            <person name="Magnuson J."/>
            <person name="Maillard F."/>
            <person name="Morin E."/>
            <person name="Murat C."/>
            <person name="Nolan M."/>
            <person name="Ohm R."/>
            <person name="Pangilinan J."/>
            <person name="Pereira M."/>
            <person name="Perotto S."/>
            <person name="Peter M."/>
            <person name="Riley R."/>
            <person name="Sitrit Y."/>
            <person name="Stielow B."/>
            <person name="Szollosi G."/>
            <person name="Zifcakova L."/>
            <person name="Stursova M."/>
            <person name="Spatafora J.W."/>
            <person name="Tedersoo L."/>
            <person name="Vaario L.-M."/>
            <person name="Yamada A."/>
            <person name="Yan M."/>
            <person name="Wang P."/>
            <person name="Xu J."/>
            <person name="Bruns T."/>
            <person name="Baldrian P."/>
            <person name="Vilgalys R."/>
            <person name="Henrissat B."/>
            <person name="Grigoriev I.V."/>
            <person name="Hibbett D."/>
            <person name="Nagy L.G."/>
            <person name="Martin F.M."/>
        </authorList>
    </citation>
    <scope>NUCLEOTIDE SEQUENCE</scope>
    <source>
        <strain evidence="1">P2</strain>
    </source>
</reference>